<evidence type="ECO:0000313" key="2">
    <source>
        <dbReference type="EMBL" id="MCF1752208.1"/>
    </source>
</evidence>
<accession>A0ABS9BW13</accession>
<keyword evidence="3" id="KW-1185">Reference proteome</keyword>
<feature type="chain" id="PRO_5046073256" evidence="1">
    <location>
        <begin position="22"/>
        <end position="195"/>
    </location>
</feature>
<proteinExistence type="predicted"/>
<dbReference type="Proteomes" id="UP001201449">
    <property type="component" value="Unassembled WGS sequence"/>
</dbReference>
<comment type="caution">
    <text evidence="2">The sequence shown here is derived from an EMBL/GenBank/DDBJ whole genome shotgun (WGS) entry which is preliminary data.</text>
</comment>
<reference evidence="2 3" key="1">
    <citation type="submission" date="2022-01" db="EMBL/GenBank/DDBJ databases">
        <title>Mariniradius saccharolyticus sp. nov., isolated from sediment of a river.</title>
        <authorList>
            <person name="Liu H."/>
        </authorList>
    </citation>
    <scope>NUCLEOTIDE SEQUENCE [LARGE SCALE GENOMIC DNA]</scope>
    <source>
        <strain evidence="2 3">RY-2</strain>
    </source>
</reference>
<keyword evidence="1" id="KW-0732">Signal</keyword>
<dbReference type="EMBL" id="JAKEVZ010000011">
    <property type="protein sequence ID" value="MCF1752208.1"/>
    <property type="molecule type" value="Genomic_DNA"/>
</dbReference>
<feature type="signal peptide" evidence="1">
    <location>
        <begin position="1"/>
        <end position="21"/>
    </location>
</feature>
<evidence type="ECO:0000313" key="3">
    <source>
        <dbReference type="Proteomes" id="UP001201449"/>
    </source>
</evidence>
<organism evidence="2 3">
    <name type="scientific">Mariniradius sediminis</name>
    <dbReference type="NCBI Taxonomy" id="2909237"/>
    <lineage>
        <taxon>Bacteria</taxon>
        <taxon>Pseudomonadati</taxon>
        <taxon>Bacteroidota</taxon>
        <taxon>Cytophagia</taxon>
        <taxon>Cytophagales</taxon>
        <taxon>Cyclobacteriaceae</taxon>
        <taxon>Mariniradius</taxon>
    </lineage>
</organism>
<sequence length="195" mass="21257">MKTLLTLALAATLGVASFANASNENIAEMSSVRSKEKKIAVNLAEGIGKVKVSILDHNGKQLHKRNLNVKNSMKLPYDLSEMPAGEYFVVIESAPKNPVKDKMVYSVETTDSPAALPLMAYGKAIDGDSFRLSVIGLDEPGVNVEIFDAKGKTIFEESVKQPEAFTKVYHLKNLKVGEVSVKVTDAKGRTRNLYL</sequence>
<gene>
    <name evidence="2" type="ORF">L0U89_14190</name>
</gene>
<evidence type="ECO:0000256" key="1">
    <source>
        <dbReference type="SAM" id="SignalP"/>
    </source>
</evidence>
<name>A0ABS9BW13_9BACT</name>
<protein>
    <submittedName>
        <fullName evidence="2">T9SS type A sorting domain-containing protein</fullName>
    </submittedName>
</protein>
<dbReference type="RefSeq" id="WP_234862116.1">
    <property type="nucleotide sequence ID" value="NZ_JAKEVZ010000011.1"/>
</dbReference>